<keyword evidence="2" id="KW-1185">Reference proteome</keyword>
<evidence type="ECO:0008006" key="3">
    <source>
        <dbReference type="Google" id="ProtNLM"/>
    </source>
</evidence>
<evidence type="ECO:0000313" key="1">
    <source>
        <dbReference type="EMBL" id="KIL78483.1"/>
    </source>
</evidence>
<organism evidence="1 2">
    <name type="scientific">Bacillus badius</name>
    <dbReference type="NCBI Taxonomy" id="1455"/>
    <lineage>
        <taxon>Bacteria</taxon>
        <taxon>Bacillati</taxon>
        <taxon>Bacillota</taxon>
        <taxon>Bacilli</taxon>
        <taxon>Bacillales</taxon>
        <taxon>Bacillaceae</taxon>
        <taxon>Pseudobacillus</taxon>
    </lineage>
</organism>
<reference evidence="1 2" key="1">
    <citation type="submission" date="2015-01" db="EMBL/GenBank/DDBJ databases">
        <title>Genome Assembly of Bacillus badius MTCC 1458.</title>
        <authorList>
            <person name="Verma A."/>
            <person name="Khatri I."/>
            <person name="Mual P."/>
            <person name="Subramanian S."/>
            <person name="Krishnamurthi S."/>
        </authorList>
    </citation>
    <scope>NUCLEOTIDE SEQUENCE [LARGE SCALE GENOMIC DNA]</scope>
    <source>
        <strain evidence="1 2">MTCC 1458</strain>
    </source>
</reference>
<comment type="caution">
    <text evidence="1">The sequence shown here is derived from an EMBL/GenBank/DDBJ whole genome shotgun (WGS) entry which is preliminary data.</text>
</comment>
<proteinExistence type="predicted"/>
<name>A0ABR5AW74_BACBA</name>
<accession>A0ABR5AW74</accession>
<dbReference type="Proteomes" id="UP000031982">
    <property type="component" value="Unassembled WGS sequence"/>
</dbReference>
<dbReference type="RefSeq" id="WP_156136534.1">
    <property type="nucleotide sequence ID" value="NZ_JARTHD010000033.1"/>
</dbReference>
<gene>
    <name evidence="1" type="ORF">SD77_4163</name>
</gene>
<dbReference type="EMBL" id="JXLP01000009">
    <property type="protein sequence ID" value="KIL78483.1"/>
    <property type="molecule type" value="Genomic_DNA"/>
</dbReference>
<protein>
    <recommendedName>
        <fullName evidence="3">Mobile element protein</fullName>
    </recommendedName>
</protein>
<evidence type="ECO:0000313" key="2">
    <source>
        <dbReference type="Proteomes" id="UP000031982"/>
    </source>
</evidence>
<sequence>MQLQELLAMNRTAKIMKGHVRSLLSFSCYANNLSIRTILDNHQIILLEE</sequence>